<evidence type="ECO:0008006" key="4">
    <source>
        <dbReference type="Google" id="ProtNLM"/>
    </source>
</evidence>
<evidence type="ECO:0000313" key="2">
    <source>
        <dbReference type="EMBL" id="KAK8844280.1"/>
    </source>
</evidence>
<feature type="compositionally biased region" description="Low complexity" evidence="1">
    <location>
        <begin position="176"/>
        <end position="199"/>
    </location>
</feature>
<feature type="compositionally biased region" description="Low complexity" evidence="1">
    <location>
        <begin position="145"/>
        <end position="160"/>
    </location>
</feature>
<name>A0ABR2HDZ8_9EUKA</name>
<dbReference type="EMBL" id="JAPFFF010000033">
    <property type="protein sequence ID" value="KAK8844280.1"/>
    <property type="molecule type" value="Genomic_DNA"/>
</dbReference>
<protein>
    <recommendedName>
        <fullName evidence="4">UBX domain-containing protein</fullName>
    </recommendedName>
</protein>
<keyword evidence="3" id="KW-1185">Reference proteome</keyword>
<comment type="caution">
    <text evidence="2">The sequence shown here is derived from an EMBL/GenBank/DDBJ whole genome shotgun (WGS) entry which is preliminary data.</text>
</comment>
<proteinExistence type="predicted"/>
<feature type="region of interest" description="Disordered" evidence="1">
    <location>
        <begin position="134"/>
        <end position="229"/>
    </location>
</feature>
<feature type="compositionally biased region" description="Polar residues" evidence="1">
    <location>
        <begin position="161"/>
        <end position="175"/>
    </location>
</feature>
<dbReference type="Proteomes" id="UP001470230">
    <property type="component" value="Unassembled WGS sequence"/>
</dbReference>
<gene>
    <name evidence="2" type="ORF">M9Y10_024491</name>
</gene>
<evidence type="ECO:0000256" key="1">
    <source>
        <dbReference type="SAM" id="MobiDB-lite"/>
    </source>
</evidence>
<accession>A0ABR2HDZ8</accession>
<evidence type="ECO:0000313" key="3">
    <source>
        <dbReference type="Proteomes" id="UP001470230"/>
    </source>
</evidence>
<sequence>MDESNFRFYGFGQDSSQPNSIFYNDVFLLMNQRRSNPTISILISIENENDFIANSFWADNRVIELLTNARAKAIRIKKESQQTEYLQFNELFHVNSFPSLYVFGPSSSAPSFIYSDTYPDYQKFASDFSTLTYTPAPIFQPPQPQASQEQQPQQLPNQQPENTSLSQSKPPEQQNTSQPTPQHTEQTQPQQPKQSTQQSHNLINEDEYVRRRTKNQPQQQQKPKKEVSEIPIEVTVTTHDKKVHTDTFKSTDNCLTIRVWVSKLIGKPHTEYKLIVIPGDFILPLSDRVFLRQYAPKLNLRVELIGANNQQKRSSNKFLLTIRNFIENISIFADPEDDPADFWRTQPVYRNNQHRK</sequence>
<organism evidence="2 3">
    <name type="scientific">Tritrichomonas musculus</name>
    <dbReference type="NCBI Taxonomy" id="1915356"/>
    <lineage>
        <taxon>Eukaryota</taxon>
        <taxon>Metamonada</taxon>
        <taxon>Parabasalia</taxon>
        <taxon>Tritrichomonadida</taxon>
        <taxon>Tritrichomonadidae</taxon>
        <taxon>Tritrichomonas</taxon>
    </lineage>
</organism>
<reference evidence="2 3" key="1">
    <citation type="submission" date="2024-04" db="EMBL/GenBank/DDBJ databases">
        <title>Tritrichomonas musculus Genome.</title>
        <authorList>
            <person name="Alves-Ferreira E."/>
            <person name="Grigg M."/>
            <person name="Lorenzi H."/>
            <person name="Galac M."/>
        </authorList>
    </citation>
    <scope>NUCLEOTIDE SEQUENCE [LARGE SCALE GENOMIC DNA]</scope>
    <source>
        <strain evidence="2 3">EAF2021</strain>
    </source>
</reference>